<protein>
    <submittedName>
        <fullName evidence="1">Uncharacterized protein</fullName>
    </submittedName>
</protein>
<reference evidence="1" key="1">
    <citation type="journal article" date="2022" name="Int. J. Mol. Sci.">
        <title>Draft Genome of Tanacetum Coccineum: Genomic Comparison of Closely Related Tanacetum-Family Plants.</title>
        <authorList>
            <person name="Yamashiro T."/>
            <person name="Shiraishi A."/>
            <person name="Nakayama K."/>
            <person name="Satake H."/>
        </authorList>
    </citation>
    <scope>NUCLEOTIDE SEQUENCE</scope>
</reference>
<name>A0ABQ5C245_9ASTR</name>
<evidence type="ECO:0000313" key="1">
    <source>
        <dbReference type="EMBL" id="GJT20422.1"/>
    </source>
</evidence>
<proteinExistence type="predicted"/>
<dbReference type="EMBL" id="BQNB010013801">
    <property type="protein sequence ID" value="GJT20422.1"/>
    <property type="molecule type" value="Genomic_DNA"/>
</dbReference>
<organism evidence="1 2">
    <name type="scientific">Tanacetum coccineum</name>
    <dbReference type="NCBI Taxonomy" id="301880"/>
    <lineage>
        <taxon>Eukaryota</taxon>
        <taxon>Viridiplantae</taxon>
        <taxon>Streptophyta</taxon>
        <taxon>Embryophyta</taxon>
        <taxon>Tracheophyta</taxon>
        <taxon>Spermatophyta</taxon>
        <taxon>Magnoliopsida</taxon>
        <taxon>eudicotyledons</taxon>
        <taxon>Gunneridae</taxon>
        <taxon>Pentapetalae</taxon>
        <taxon>asterids</taxon>
        <taxon>campanulids</taxon>
        <taxon>Asterales</taxon>
        <taxon>Asteraceae</taxon>
        <taxon>Asteroideae</taxon>
        <taxon>Anthemideae</taxon>
        <taxon>Anthemidinae</taxon>
        <taxon>Tanacetum</taxon>
    </lineage>
</organism>
<evidence type="ECO:0000313" key="2">
    <source>
        <dbReference type="Proteomes" id="UP001151760"/>
    </source>
</evidence>
<accession>A0ABQ5C245</accession>
<reference evidence="1" key="2">
    <citation type="submission" date="2022-01" db="EMBL/GenBank/DDBJ databases">
        <authorList>
            <person name="Yamashiro T."/>
            <person name="Shiraishi A."/>
            <person name="Satake H."/>
            <person name="Nakayama K."/>
        </authorList>
    </citation>
    <scope>NUCLEOTIDE SEQUENCE</scope>
</reference>
<sequence length="90" mass="10359">MASSGMSSNPYLHLDIRTRELEPKYCLRCSQDMQANSSTVVEMMKLALWWLQTDPMRRHSMSSVVKVLKGGMNAQLSLDYSFTDPRMQKI</sequence>
<gene>
    <name evidence="1" type="ORF">Tco_0890359</name>
</gene>
<dbReference type="Proteomes" id="UP001151760">
    <property type="component" value="Unassembled WGS sequence"/>
</dbReference>
<keyword evidence="2" id="KW-1185">Reference proteome</keyword>
<comment type="caution">
    <text evidence="1">The sequence shown here is derived from an EMBL/GenBank/DDBJ whole genome shotgun (WGS) entry which is preliminary data.</text>
</comment>